<evidence type="ECO:0000256" key="3">
    <source>
        <dbReference type="ARBA" id="ARBA00022853"/>
    </source>
</evidence>
<keyword evidence="6" id="KW-0804">Transcription</keyword>
<comment type="subcellular location">
    <subcellularLocation>
        <location evidence="1">Nucleus</location>
    </subcellularLocation>
</comment>
<feature type="region of interest" description="Disordered" evidence="9">
    <location>
        <begin position="274"/>
        <end position="320"/>
    </location>
</feature>
<dbReference type="GO" id="GO:0006338">
    <property type="term" value="P:chromatin remodeling"/>
    <property type="evidence" value="ECO:0007669"/>
    <property type="project" value="InterPro"/>
</dbReference>
<feature type="compositionally biased region" description="Acidic residues" evidence="9">
    <location>
        <begin position="133"/>
        <end position="148"/>
    </location>
</feature>
<dbReference type="SUPFAM" id="SSF47370">
    <property type="entry name" value="Bromodomain"/>
    <property type="match status" value="4"/>
</dbReference>
<dbReference type="Proteomes" id="UP000051574">
    <property type="component" value="Unassembled WGS sequence"/>
</dbReference>
<evidence type="ECO:0000256" key="4">
    <source>
        <dbReference type="ARBA" id="ARBA00023015"/>
    </source>
</evidence>
<keyword evidence="7" id="KW-0539">Nucleus</keyword>
<feature type="domain" description="Bromo" evidence="10">
    <location>
        <begin position="340"/>
        <end position="410"/>
    </location>
</feature>
<accession>A0A0T6B810</accession>
<dbReference type="FunFam" id="1.20.920.10:FF:000059">
    <property type="entry name" value="Polybromo 1,-like"/>
    <property type="match status" value="1"/>
</dbReference>
<dbReference type="GO" id="GO:0016586">
    <property type="term" value="C:RSC-type complex"/>
    <property type="evidence" value="ECO:0007669"/>
    <property type="project" value="InterPro"/>
</dbReference>
<evidence type="ECO:0000313" key="12">
    <source>
        <dbReference type="Proteomes" id="UP000051574"/>
    </source>
</evidence>
<evidence type="ECO:0000256" key="8">
    <source>
        <dbReference type="PROSITE-ProRule" id="PRU00035"/>
    </source>
</evidence>
<dbReference type="Gene3D" id="1.20.920.10">
    <property type="entry name" value="Bromodomain-like"/>
    <property type="match status" value="4"/>
</dbReference>
<dbReference type="GO" id="GO:0016514">
    <property type="term" value="C:SWI/SNF complex"/>
    <property type="evidence" value="ECO:0007669"/>
    <property type="project" value="TreeGrafter"/>
</dbReference>
<dbReference type="AlphaFoldDB" id="A0A0T6B810"/>
<evidence type="ECO:0000256" key="6">
    <source>
        <dbReference type="ARBA" id="ARBA00023163"/>
    </source>
</evidence>
<feature type="domain" description="Bromo" evidence="10">
    <location>
        <begin position="10"/>
        <end position="80"/>
    </location>
</feature>
<evidence type="ECO:0000256" key="9">
    <source>
        <dbReference type="SAM" id="MobiDB-lite"/>
    </source>
</evidence>
<keyword evidence="3" id="KW-0156">Chromatin regulator</keyword>
<dbReference type="PROSITE" id="PS00633">
    <property type="entry name" value="BROMODOMAIN_1"/>
    <property type="match status" value="2"/>
</dbReference>
<dbReference type="InterPro" id="IPR036427">
    <property type="entry name" value="Bromodomain-like_sf"/>
</dbReference>
<keyword evidence="2" id="KW-0677">Repeat</keyword>
<dbReference type="PANTHER" id="PTHR16062:SF19">
    <property type="entry name" value="PROTEIN POLYBROMO-1"/>
    <property type="match status" value="1"/>
</dbReference>
<dbReference type="PANTHER" id="PTHR16062">
    <property type="entry name" value="SWI/SNF-RELATED"/>
    <property type="match status" value="1"/>
</dbReference>
<protein>
    <recommendedName>
        <fullName evidence="10">Bromo domain-containing protein</fullName>
    </recommendedName>
</protein>
<keyword evidence="5 8" id="KW-0103">Bromodomain</keyword>
<evidence type="ECO:0000256" key="2">
    <source>
        <dbReference type="ARBA" id="ARBA00022737"/>
    </source>
</evidence>
<sequence length="535" mass="62340">MAVMGATDNDNRPLYTEFQLLPSKKKYPEYYEIIENPIDLKSIATRIQNNEYNNMLEMERDLLIMTKNACLFNEPGSQIYKNAKTLKRIITSKRIEIEHNKSVGGKSSERIRNKRLRGSSSLSAVTAALRDEDSDGDLELEESMEEEVQSNSDPVDTDNPQWQLFEAVRSVTNNSGAHLSDPFWRLPSKRFYPDYYKEIKNPVSLMQIRRKLVNKSYGTVSEVAGDMTIMFENAKKYNVQTSKLYKDAVKLQKVMQAKVQELLDIDQVTNRVTNKHRKDTDSDAESEDSKNLLKRKSGSRTKNSVGCSPGRPGRPPKDALPLKKRLHMFSKFLLDYTCEDGRKPMLGFMEKPSKKLYPDYYEVISEPIDFLEIENKIRGEQYRNEQELINDFKLMFSNCRQFNEENSTIYEDANLLEKVMNEKATQFLPTPEKEKKNYVRVSKPRRILSPTEKNCRVLYDTIRDYREPKANRQLALIFMKLPSKNDYPDYYEVIKNPIDMEKISHKLKNNGYETLDDLVSDFVLMFDNACKYNEP</sequence>
<feature type="region of interest" description="Disordered" evidence="9">
    <location>
        <begin position="133"/>
        <end position="156"/>
    </location>
</feature>
<dbReference type="PRINTS" id="PR00503">
    <property type="entry name" value="BROMODOMAIN"/>
</dbReference>
<dbReference type="InterPro" id="IPR037382">
    <property type="entry name" value="Rsc/polybromo"/>
</dbReference>
<gene>
    <name evidence="11" type="ORF">AMK59_3379</name>
</gene>
<name>A0A0T6B810_9SCAR</name>
<evidence type="ECO:0000256" key="1">
    <source>
        <dbReference type="ARBA" id="ARBA00004123"/>
    </source>
</evidence>
<feature type="domain" description="Bromo" evidence="10">
    <location>
        <begin position="175"/>
        <end position="245"/>
    </location>
</feature>
<keyword evidence="12" id="KW-1185">Reference proteome</keyword>
<evidence type="ECO:0000313" key="11">
    <source>
        <dbReference type="EMBL" id="KRT83500.1"/>
    </source>
</evidence>
<evidence type="ECO:0000256" key="5">
    <source>
        <dbReference type="ARBA" id="ARBA00023117"/>
    </source>
</evidence>
<feature type="domain" description="Bromo" evidence="10">
    <location>
        <begin position="470"/>
        <end position="535"/>
    </location>
</feature>
<dbReference type="Pfam" id="PF00439">
    <property type="entry name" value="Bromodomain"/>
    <property type="match status" value="4"/>
</dbReference>
<dbReference type="EMBL" id="LJIG01009228">
    <property type="protein sequence ID" value="KRT83500.1"/>
    <property type="molecule type" value="Genomic_DNA"/>
</dbReference>
<organism evidence="11 12">
    <name type="scientific">Oryctes borbonicus</name>
    <dbReference type="NCBI Taxonomy" id="1629725"/>
    <lineage>
        <taxon>Eukaryota</taxon>
        <taxon>Metazoa</taxon>
        <taxon>Ecdysozoa</taxon>
        <taxon>Arthropoda</taxon>
        <taxon>Hexapoda</taxon>
        <taxon>Insecta</taxon>
        <taxon>Pterygota</taxon>
        <taxon>Neoptera</taxon>
        <taxon>Endopterygota</taxon>
        <taxon>Coleoptera</taxon>
        <taxon>Polyphaga</taxon>
        <taxon>Scarabaeiformia</taxon>
        <taxon>Scarabaeidae</taxon>
        <taxon>Dynastinae</taxon>
        <taxon>Oryctes</taxon>
    </lineage>
</organism>
<comment type="caution">
    <text evidence="11">The sequence shown here is derived from an EMBL/GenBank/DDBJ whole genome shotgun (WGS) entry which is preliminary data.</text>
</comment>
<dbReference type="CDD" id="cd05520">
    <property type="entry name" value="Bromo_polybromo_III"/>
    <property type="match status" value="1"/>
</dbReference>
<dbReference type="GO" id="GO:0006368">
    <property type="term" value="P:transcription elongation by RNA polymerase II"/>
    <property type="evidence" value="ECO:0007669"/>
    <property type="project" value="TreeGrafter"/>
</dbReference>
<dbReference type="InterPro" id="IPR001487">
    <property type="entry name" value="Bromodomain"/>
</dbReference>
<dbReference type="GO" id="GO:0003682">
    <property type="term" value="F:chromatin binding"/>
    <property type="evidence" value="ECO:0007669"/>
    <property type="project" value="TreeGrafter"/>
</dbReference>
<dbReference type="OrthoDB" id="10009055at2759"/>
<dbReference type="PROSITE" id="PS50014">
    <property type="entry name" value="BROMODOMAIN_2"/>
    <property type="match status" value="4"/>
</dbReference>
<evidence type="ECO:0000259" key="10">
    <source>
        <dbReference type="PROSITE" id="PS50014"/>
    </source>
</evidence>
<dbReference type="InterPro" id="IPR018359">
    <property type="entry name" value="Bromodomain_CS"/>
</dbReference>
<feature type="non-terminal residue" evidence="11">
    <location>
        <position position="535"/>
    </location>
</feature>
<proteinExistence type="predicted"/>
<dbReference type="SMART" id="SM00297">
    <property type="entry name" value="BROMO"/>
    <property type="match status" value="4"/>
</dbReference>
<reference evidence="11 12" key="1">
    <citation type="submission" date="2015-09" db="EMBL/GenBank/DDBJ databases">
        <title>Draft genome of the scarab beetle Oryctes borbonicus.</title>
        <authorList>
            <person name="Meyer J.M."/>
            <person name="Markov G.V."/>
            <person name="Baskaran P."/>
            <person name="Herrmann M."/>
            <person name="Sommer R.J."/>
            <person name="Roedelsperger C."/>
        </authorList>
    </citation>
    <scope>NUCLEOTIDE SEQUENCE [LARGE SCALE GENOMIC DNA]</scope>
    <source>
        <strain evidence="11">OB123</strain>
        <tissue evidence="11">Whole animal</tissue>
    </source>
</reference>
<keyword evidence="4" id="KW-0805">Transcription regulation</keyword>
<evidence type="ECO:0000256" key="7">
    <source>
        <dbReference type="ARBA" id="ARBA00023242"/>
    </source>
</evidence>
<dbReference type="FunFam" id="1.20.920.10:FF:000064">
    <property type="entry name" value="Polybromo 1"/>
    <property type="match status" value="1"/>
</dbReference>